<evidence type="ECO:0008006" key="9">
    <source>
        <dbReference type="Google" id="ProtNLM"/>
    </source>
</evidence>
<dbReference type="GO" id="GO:0016020">
    <property type="term" value="C:membrane"/>
    <property type="evidence" value="ECO:0007669"/>
    <property type="project" value="UniProtKB-SubCell"/>
</dbReference>
<keyword evidence="3 6" id="KW-1133">Transmembrane helix</keyword>
<evidence type="ECO:0000313" key="7">
    <source>
        <dbReference type="EMBL" id="PWN21751.1"/>
    </source>
</evidence>
<dbReference type="GO" id="GO:0015179">
    <property type="term" value="F:L-amino acid transmembrane transporter activity"/>
    <property type="evidence" value="ECO:0007669"/>
    <property type="project" value="TreeGrafter"/>
</dbReference>
<feature type="compositionally biased region" description="Acidic residues" evidence="5">
    <location>
        <begin position="693"/>
        <end position="705"/>
    </location>
</feature>
<dbReference type="RefSeq" id="XP_025348911.1">
    <property type="nucleotide sequence ID" value="XM_025490857.1"/>
</dbReference>
<evidence type="ECO:0000256" key="2">
    <source>
        <dbReference type="ARBA" id="ARBA00022692"/>
    </source>
</evidence>
<keyword evidence="8" id="KW-1185">Reference proteome</keyword>
<comment type="subcellular location">
    <subcellularLocation>
        <location evidence="1">Membrane</location>
        <topology evidence="1">Multi-pass membrane protein</topology>
    </subcellularLocation>
</comment>
<dbReference type="InterPro" id="IPR050598">
    <property type="entry name" value="AminoAcid_Transporter"/>
</dbReference>
<dbReference type="STRING" id="1684307.A0A316UBC3"/>
<keyword evidence="4 6" id="KW-0472">Membrane</keyword>
<evidence type="ECO:0000256" key="6">
    <source>
        <dbReference type="SAM" id="Phobius"/>
    </source>
</evidence>
<evidence type="ECO:0000256" key="5">
    <source>
        <dbReference type="SAM" id="MobiDB-lite"/>
    </source>
</evidence>
<evidence type="ECO:0000256" key="1">
    <source>
        <dbReference type="ARBA" id="ARBA00004141"/>
    </source>
</evidence>
<keyword evidence="2 6" id="KW-0812">Transmembrane</keyword>
<feature type="region of interest" description="Disordered" evidence="5">
    <location>
        <begin position="1"/>
        <end position="135"/>
    </location>
</feature>
<evidence type="ECO:0000256" key="3">
    <source>
        <dbReference type="ARBA" id="ARBA00022989"/>
    </source>
</evidence>
<feature type="region of interest" description="Disordered" evidence="5">
    <location>
        <begin position="685"/>
        <end position="754"/>
    </location>
</feature>
<dbReference type="GeneID" id="37012591"/>
<feature type="transmembrane region" description="Helical" evidence="6">
    <location>
        <begin position="636"/>
        <end position="653"/>
    </location>
</feature>
<organism evidence="7 8">
    <name type="scientific">Pseudomicrostroma glucosiphilum</name>
    <dbReference type="NCBI Taxonomy" id="1684307"/>
    <lineage>
        <taxon>Eukaryota</taxon>
        <taxon>Fungi</taxon>
        <taxon>Dikarya</taxon>
        <taxon>Basidiomycota</taxon>
        <taxon>Ustilaginomycotina</taxon>
        <taxon>Exobasidiomycetes</taxon>
        <taxon>Microstromatales</taxon>
        <taxon>Microstromatales incertae sedis</taxon>
        <taxon>Pseudomicrostroma</taxon>
    </lineage>
</organism>
<name>A0A316UBC3_9BASI</name>
<dbReference type="PANTHER" id="PTHR11785:SF512">
    <property type="entry name" value="SOBREMESA, ISOFORM B"/>
    <property type="match status" value="1"/>
</dbReference>
<feature type="compositionally biased region" description="Acidic residues" evidence="5">
    <location>
        <begin position="731"/>
        <end position="740"/>
    </location>
</feature>
<feature type="compositionally biased region" description="Basic and acidic residues" evidence="5">
    <location>
        <begin position="38"/>
        <end position="51"/>
    </location>
</feature>
<feature type="transmembrane region" description="Helical" evidence="6">
    <location>
        <begin position="371"/>
        <end position="390"/>
    </location>
</feature>
<dbReference type="Pfam" id="PF13520">
    <property type="entry name" value="AA_permease_2"/>
    <property type="match status" value="1"/>
</dbReference>
<dbReference type="Gene3D" id="1.20.1740.10">
    <property type="entry name" value="Amino acid/polyamine transporter I"/>
    <property type="match status" value="1"/>
</dbReference>
<evidence type="ECO:0000256" key="4">
    <source>
        <dbReference type="ARBA" id="ARBA00023136"/>
    </source>
</evidence>
<accession>A0A316UBC3</accession>
<proteinExistence type="predicted"/>
<feature type="transmembrane region" description="Helical" evidence="6">
    <location>
        <begin position="577"/>
        <end position="598"/>
    </location>
</feature>
<feature type="region of interest" description="Disordered" evidence="5">
    <location>
        <begin position="148"/>
        <end position="199"/>
    </location>
</feature>
<dbReference type="PANTHER" id="PTHR11785">
    <property type="entry name" value="AMINO ACID TRANSPORTER"/>
    <property type="match status" value="1"/>
</dbReference>
<feature type="transmembrane region" description="Helical" evidence="6">
    <location>
        <begin position="453"/>
        <end position="474"/>
    </location>
</feature>
<dbReference type="InterPro" id="IPR002293">
    <property type="entry name" value="AA/rel_permease1"/>
</dbReference>
<feature type="transmembrane region" description="Helical" evidence="6">
    <location>
        <begin position="339"/>
        <end position="359"/>
    </location>
</feature>
<dbReference type="AlphaFoldDB" id="A0A316UBC3"/>
<dbReference type="Proteomes" id="UP000245942">
    <property type="component" value="Unassembled WGS sequence"/>
</dbReference>
<feature type="transmembrane region" description="Helical" evidence="6">
    <location>
        <begin position="494"/>
        <end position="516"/>
    </location>
</feature>
<feature type="transmembrane region" description="Helical" evidence="6">
    <location>
        <begin position="232"/>
        <end position="254"/>
    </location>
</feature>
<feature type="transmembrane region" description="Helical" evidence="6">
    <location>
        <begin position="207"/>
        <end position="226"/>
    </location>
</feature>
<feature type="transmembrane region" description="Helical" evidence="6">
    <location>
        <begin position="610"/>
        <end position="630"/>
    </location>
</feature>
<feature type="compositionally biased region" description="Basic and acidic residues" evidence="5">
    <location>
        <begin position="741"/>
        <end position="754"/>
    </location>
</feature>
<reference evidence="7 8" key="1">
    <citation type="journal article" date="2018" name="Mol. Biol. Evol.">
        <title>Broad Genomic Sampling Reveals a Smut Pathogenic Ancestry of the Fungal Clade Ustilaginomycotina.</title>
        <authorList>
            <person name="Kijpornyongpan T."/>
            <person name="Mondo S.J."/>
            <person name="Barry K."/>
            <person name="Sandor L."/>
            <person name="Lee J."/>
            <person name="Lipzen A."/>
            <person name="Pangilinan J."/>
            <person name="LaButti K."/>
            <person name="Hainaut M."/>
            <person name="Henrissat B."/>
            <person name="Grigoriev I.V."/>
            <person name="Spatafora J.W."/>
            <person name="Aime M.C."/>
        </authorList>
    </citation>
    <scope>NUCLEOTIDE SEQUENCE [LARGE SCALE GENOMIC DNA]</scope>
    <source>
        <strain evidence="7 8">MCA 4718</strain>
    </source>
</reference>
<dbReference type="EMBL" id="KZ819324">
    <property type="protein sequence ID" value="PWN21751.1"/>
    <property type="molecule type" value="Genomic_DNA"/>
</dbReference>
<feature type="transmembrane region" description="Helical" evidence="6">
    <location>
        <begin position="551"/>
        <end position="571"/>
    </location>
</feature>
<protein>
    <recommendedName>
        <fullName evidence="9">Amino acid transporter</fullName>
    </recommendedName>
</protein>
<gene>
    <name evidence="7" type="ORF">BCV69DRAFT_268223</name>
</gene>
<sequence>MLSTSSSSGPTAPHGADPLGDAIVTQGLDDQPLNLTSDRTRHSTQEVDEALRGSSSPGKGKQRQSEGQQQQGQDEDEEDLVVYDASQGVPSTKGSPGPAASNVRRWSATLSNLMHPQQAQPRPPSPSLSNRSSLESVSFGFRDNLLPLSLSGNDDDDYEEENRVEKGGEAGGGRGGQEYGDVEGAITGTHGRHRVRRKRYKDPERRMGLIDGIALTVGLQIGSGIFSSPGVVTLNTGSVGASLIVWIFSGFLAWSGASSFAELGAAIPESGGAQAYLNYAFGPLPSYLFSWTAIVALKPGSGAIIAIIFGEYLARVIFHTTTADADHPHEQGLDGIPAWSVKLIACLIVVVISALNAFSARLGTRLQVGTTTVKLIALIAVPVLAIVTAARGKMPTESKQAFSSFGSLFEGSSTSPSSYALALYSGLWAYDGWDQSCYVAGEMKNVTRDLPRVIHSSMSLVITFFCLMVASYFLVLPPALVSGTNTVALDFGSVIFGTTGGIVFAGLVSFSCFGALNSQVYTSARLVYAAGKEGYLPAVFGRINSRTATPVTATVFQAVLILIFILFGSGFASLVSFYGVCSYTWYFLTVLGLVVLRFKEPNLHRPYRTFLPTPLLFATTALFLLVMPIASAPVEAGAAFLFMATGLPAYFLSVSKAREGLLGVIVPVKAREWCGGRNIGGIVRSGAMHGNGDEDVEDGNEEEAMEMLGRESSDTVRFSASAKGKSRAVNEDDDDDDNDDGDHQRARDDRQSPT</sequence>
<dbReference type="FunFam" id="1.20.1740.10:FF:000042">
    <property type="entry name" value="Similar to amino acid transporter"/>
    <property type="match status" value="1"/>
</dbReference>
<evidence type="ECO:0000313" key="8">
    <source>
        <dbReference type="Proteomes" id="UP000245942"/>
    </source>
</evidence>
<feature type="compositionally biased region" description="Basic residues" evidence="5">
    <location>
        <begin position="190"/>
        <end position="199"/>
    </location>
</feature>
<feature type="compositionally biased region" description="Gly residues" evidence="5">
    <location>
        <begin position="169"/>
        <end position="178"/>
    </location>
</feature>
<dbReference type="OrthoDB" id="5982228at2759"/>
<feature type="compositionally biased region" description="Polar residues" evidence="5">
    <location>
        <begin position="1"/>
        <end position="10"/>
    </location>
</feature>